<sequence>MAFGLGASAVVLKRDDGKCCFTLKGTGSVTGPVWQLREGTIRIGGSNPPSKFCIDTSTRTMTDPAGRGCGIGASSKLACRAGISRSHGFLGDGKSLTFRSDPTFWACPVDVIGGEYSVFSSPIVTKSPCVPITLSPSGDCIPQTPPHEKKNMDCKKYDDCYKAPECFMPEVPKACRKPHYDLPRPLPEAVKYDCSWYAACEKAPKCMVPAKVPPKCKPTLSRMAIAPPHANCSWLKECDEMGFCVYPVKLAESCLKPTPSPPAPLSSSPAPPPPSKSIPPPPSPLCHSVCSTPTPKSTPSPSFSLPPHTSPRIKRSSSSEHKTTHRLSPSSTSKISSSIPSHPESTTIPSCKQIERCFKNPKCPKPKEIQEGHECWKLEYFHWGHEGSFLSSSKCGSMKCEEESMEGKHGQTKGPRRDPPGTNMPENMPTTTQMVSLTTSKAPITSMNFKKPHKTTTLSEKPGKLCSATHNHSPHATPAPLTSREKGPAQCKKDLSGSHVQPLYIQQISRHQPKHTWPPSQHAKICKGVSALYTFDIPSSFTGKKCELLFLFPRRKHLADSHFSFNNKGAVDVDRLNKSVGPGATFESLEHANPEMHLTRFDLINGKHWVLDRQPCTPGQISYELLDMDDLCVEFDQSGPVVGKRPVGLYVAAC</sequence>
<protein>
    <submittedName>
        <fullName evidence="1">Uncharacterized protein</fullName>
    </submittedName>
</protein>
<comment type="caution">
    <text evidence="1">The sequence shown here is derived from an EMBL/GenBank/DDBJ whole genome shotgun (WGS) entry which is preliminary data.</text>
</comment>
<reference evidence="1" key="1">
    <citation type="journal article" date="2020" name="Stud. Mycol.">
        <title>101 Dothideomycetes genomes: a test case for predicting lifestyles and emergence of pathogens.</title>
        <authorList>
            <person name="Haridas S."/>
            <person name="Albert R."/>
            <person name="Binder M."/>
            <person name="Bloem J."/>
            <person name="Labutti K."/>
            <person name="Salamov A."/>
            <person name="Andreopoulos B."/>
            <person name="Baker S."/>
            <person name="Barry K."/>
            <person name="Bills G."/>
            <person name="Bluhm B."/>
            <person name="Cannon C."/>
            <person name="Castanera R."/>
            <person name="Culley D."/>
            <person name="Daum C."/>
            <person name="Ezra D."/>
            <person name="Gonzalez J."/>
            <person name="Henrissat B."/>
            <person name="Kuo A."/>
            <person name="Liang C."/>
            <person name="Lipzen A."/>
            <person name="Lutzoni F."/>
            <person name="Magnuson J."/>
            <person name="Mondo S."/>
            <person name="Nolan M."/>
            <person name="Ohm R."/>
            <person name="Pangilinan J."/>
            <person name="Park H.-J."/>
            <person name="Ramirez L."/>
            <person name="Alfaro M."/>
            <person name="Sun H."/>
            <person name="Tritt A."/>
            <person name="Yoshinaga Y."/>
            <person name="Zwiers L.-H."/>
            <person name="Turgeon B."/>
            <person name="Goodwin S."/>
            <person name="Spatafora J."/>
            <person name="Crous P."/>
            <person name="Grigoriev I."/>
        </authorList>
    </citation>
    <scope>NUCLEOTIDE SEQUENCE</scope>
    <source>
        <strain evidence="1">ATCC 200398</strain>
    </source>
</reference>
<accession>A0ACB6RBV2</accession>
<keyword evidence="2" id="KW-1185">Reference proteome</keyword>
<organism evidence="1 2">
    <name type="scientific">Lindgomyces ingoldianus</name>
    <dbReference type="NCBI Taxonomy" id="673940"/>
    <lineage>
        <taxon>Eukaryota</taxon>
        <taxon>Fungi</taxon>
        <taxon>Dikarya</taxon>
        <taxon>Ascomycota</taxon>
        <taxon>Pezizomycotina</taxon>
        <taxon>Dothideomycetes</taxon>
        <taxon>Pleosporomycetidae</taxon>
        <taxon>Pleosporales</taxon>
        <taxon>Lindgomycetaceae</taxon>
        <taxon>Lindgomyces</taxon>
    </lineage>
</organism>
<name>A0ACB6RBV2_9PLEO</name>
<evidence type="ECO:0000313" key="2">
    <source>
        <dbReference type="Proteomes" id="UP000799755"/>
    </source>
</evidence>
<proteinExistence type="predicted"/>
<dbReference type="Proteomes" id="UP000799755">
    <property type="component" value="Unassembled WGS sequence"/>
</dbReference>
<gene>
    <name evidence="1" type="ORF">BDR25DRAFT_379374</name>
</gene>
<evidence type="ECO:0000313" key="1">
    <source>
        <dbReference type="EMBL" id="KAF2475807.1"/>
    </source>
</evidence>
<dbReference type="EMBL" id="MU003495">
    <property type="protein sequence ID" value="KAF2475807.1"/>
    <property type="molecule type" value="Genomic_DNA"/>
</dbReference>